<keyword evidence="2" id="KW-1185">Reference proteome</keyword>
<dbReference type="Proteomes" id="UP000289859">
    <property type="component" value="Unassembled WGS sequence"/>
</dbReference>
<evidence type="ECO:0000313" key="1">
    <source>
        <dbReference type="EMBL" id="RXG26151.1"/>
    </source>
</evidence>
<dbReference type="InterPro" id="IPR024078">
    <property type="entry name" value="LmbE-like_dom_sf"/>
</dbReference>
<dbReference type="GO" id="GO:0019213">
    <property type="term" value="F:deacetylase activity"/>
    <property type="evidence" value="ECO:0007669"/>
    <property type="project" value="InterPro"/>
</dbReference>
<dbReference type="AlphaFoldDB" id="A0A4Q0PIN3"/>
<dbReference type="Gene3D" id="3.40.50.10320">
    <property type="entry name" value="LmbE-like"/>
    <property type="match status" value="1"/>
</dbReference>
<dbReference type="OrthoDB" id="9778719at2"/>
<protein>
    <submittedName>
        <fullName evidence="1">Bacillithiol biosynthesis deacetylase BshB1</fullName>
    </submittedName>
</protein>
<dbReference type="RefSeq" id="WP_128763846.1">
    <property type="nucleotide sequence ID" value="NZ_JBHUOO010000018.1"/>
</dbReference>
<dbReference type="InterPro" id="IPR023842">
    <property type="entry name" value="Bacillithiol_biosynth_BshB1"/>
</dbReference>
<reference evidence="1 2" key="1">
    <citation type="submission" date="2018-07" db="EMBL/GenBank/DDBJ databases">
        <title>Leeuwenhoekiella genomics.</title>
        <authorList>
            <person name="Tahon G."/>
            <person name="Willems A."/>
        </authorList>
    </citation>
    <scope>NUCLEOTIDE SEQUENCE [LARGE SCALE GENOMIC DNA]</scope>
    <source>
        <strain evidence="1 2">LMG 29608</strain>
    </source>
</reference>
<dbReference type="Pfam" id="PF02585">
    <property type="entry name" value="PIG-L"/>
    <property type="match status" value="1"/>
</dbReference>
<dbReference type="SUPFAM" id="SSF102588">
    <property type="entry name" value="LmbE-like"/>
    <property type="match status" value="1"/>
</dbReference>
<proteinExistence type="predicted"/>
<dbReference type="PANTHER" id="PTHR12993">
    <property type="entry name" value="N-ACETYLGLUCOSAMINYL-PHOSPHATIDYLINOSITOL DE-N-ACETYLASE-RELATED"/>
    <property type="match status" value="1"/>
</dbReference>
<sequence length="238" mass="26332">MKLDILAIGAHPDDVELSCSGVLAKEASRGKKTGILDLTRGELGTRGSAEIRDQEAAAAAKILGLSVRENIALADGFFVNDKESQLRIIEIIRKYKPEIVLCNAIDDRHIDHGKGSKLASDACFLSGLKKIETSLDGEVQEAWRPKHVYHYIQWKNLQPDVVVDISGFMDVKMQAVLAYGSQFYDPNNPDSNTPISSKNFQDSVKYRAQDLGRLIGTDYAEGFTVERYPAVDSIFDLI</sequence>
<dbReference type="EMBL" id="QOVK01000001">
    <property type="protein sequence ID" value="RXG26151.1"/>
    <property type="molecule type" value="Genomic_DNA"/>
</dbReference>
<gene>
    <name evidence="1" type="ORF">DSM02_143</name>
</gene>
<dbReference type="GO" id="GO:0016811">
    <property type="term" value="F:hydrolase activity, acting on carbon-nitrogen (but not peptide) bonds, in linear amides"/>
    <property type="evidence" value="ECO:0007669"/>
    <property type="project" value="TreeGrafter"/>
</dbReference>
<accession>A0A4Q0PIN3</accession>
<comment type="caution">
    <text evidence="1">The sequence shown here is derived from an EMBL/GenBank/DDBJ whole genome shotgun (WGS) entry which is preliminary data.</text>
</comment>
<dbReference type="GO" id="GO:0071793">
    <property type="term" value="P:bacillithiol biosynthetic process"/>
    <property type="evidence" value="ECO:0007669"/>
    <property type="project" value="InterPro"/>
</dbReference>
<organism evidence="1 2">
    <name type="scientific">Leeuwenhoekiella polynyae</name>
    <dbReference type="NCBI Taxonomy" id="1550906"/>
    <lineage>
        <taxon>Bacteria</taxon>
        <taxon>Pseudomonadati</taxon>
        <taxon>Bacteroidota</taxon>
        <taxon>Flavobacteriia</taxon>
        <taxon>Flavobacteriales</taxon>
        <taxon>Flavobacteriaceae</taxon>
        <taxon>Leeuwenhoekiella</taxon>
    </lineage>
</organism>
<dbReference type="PANTHER" id="PTHR12993:SF30">
    <property type="entry name" value="N-ACETYL-ALPHA-D-GLUCOSAMINYL L-MALATE DEACETYLASE 1"/>
    <property type="match status" value="1"/>
</dbReference>
<dbReference type="NCBIfam" id="TIGR04001">
    <property type="entry name" value="thiol_BshB1"/>
    <property type="match status" value="1"/>
</dbReference>
<dbReference type="InterPro" id="IPR003737">
    <property type="entry name" value="GlcNAc_PI_deacetylase-related"/>
</dbReference>
<name>A0A4Q0PIN3_9FLAO</name>
<evidence type="ECO:0000313" key="2">
    <source>
        <dbReference type="Proteomes" id="UP000289859"/>
    </source>
</evidence>